<comment type="caution">
    <text evidence="1">The sequence shown here is derived from an EMBL/GenBank/DDBJ whole genome shotgun (WGS) entry which is preliminary data.</text>
</comment>
<proteinExistence type="predicted"/>
<organism evidence="1 2">
    <name type="scientific">Araneus ventricosus</name>
    <name type="common">Orbweaver spider</name>
    <name type="synonym">Epeira ventricosa</name>
    <dbReference type="NCBI Taxonomy" id="182803"/>
    <lineage>
        <taxon>Eukaryota</taxon>
        <taxon>Metazoa</taxon>
        <taxon>Ecdysozoa</taxon>
        <taxon>Arthropoda</taxon>
        <taxon>Chelicerata</taxon>
        <taxon>Arachnida</taxon>
        <taxon>Araneae</taxon>
        <taxon>Araneomorphae</taxon>
        <taxon>Entelegynae</taxon>
        <taxon>Araneoidea</taxon>
        <taxon>Araneidae</taxon>
        <taxon>Araneus</taxon>
    </lineage>
</organism>
<dbReference type="AlphaFoldDB" id="A0A4Y2GBM2"/>
<reference evidence="1 2" key="1">
    <citation type="journal article" date="2019" name="Sci. Rep.">
        <title>Orb-weaving spider Araneus ventricosus genome elucidates the spidroin gene catalogue.</title>
        <authorList>
            <person name="Kono N."/>
            <person name="Nakamura H."/>
            <person name="Ohtoshi R."/>
            <person name="Moran D.A.P."/>
            <person name="Shinohara A."/>
            <person name="Yoshida Y."/>
            <person name="Fujiwara M."/>
            <person name="Mori M."/>
            <person name="Tomita M."/>
            <person name="Arakawa K."/>
        </authorList>
    </citation>
    <scope>NUCLEOTIDE SEQUENCE [LARGE SCALE GENOMIC DNA]</scope>
</reference>
<protein>
    <submittedName>
        <fullName evidence="1">Uncharacterized protein</fullName>
    </submittedName>
</protein>
<dbReference type="EMBL" id="BGPR01001280">
    <property type="protein sequence ID" value="GBM49998.1"/>
    <property type="molecule type" value="Genomic_DNA"/>
</dbReference>
<evidence type="ECO:0000313" key="2">
    <source>
        <dbReference type="Proteomes" id="UP000499080"/>
    </source>
</evidence>
<keyword evidence="2" id="KW-1185">Reference proteome</keyword>
<gene>
    <name evidence="1" type="ORF">AVEN_210106_1</name>
</gene>
<dbReference type="Proteomes" id="UP000499080">
    <property type="component" value="Unassembled WGS sequence"/>
</dbReference>
<accession>A0A4Y2GBM2</accession>
<name>A0A4Y2GBM2_ARAVE</name>
<evidence type="ECO:0000313" key="1">
    <source>
        <dbReference type="EMBL" id="GBM49998.1"/>
    </source>
</evidence>
<sequence length="108" mass="12134">MGFSGGSQTSGGRVQCSGCGAVVVLLLHVPSPQAWRLVEGLVPQQHERTFGRTRSLEGGHMTRRHMSWHLLSENFRTTLAAGRLGYQFSFMEICCNVDDMKKRNKVRR</sequence>